<reference evidence="2 3" key="1">
    <citation type="submission" date="2018-03" db="EMBL/GenBank/DDBJ databases">
        <title>The ancient ancestry and fast evolution of plastids.</title>
        <authorList>
            <person name="Moore K.R."/>
            <person name="Magnabosco C."/>
            <person name="Momper L."/>
            <person name="Gold D.A."/>
            <person name="Bosak T."/>
            <person name="Fournier G.P."/>
        </authorList>
    </citation>
    <scope>NUCLEOTIDE SEQUENCE [LARGE SCALE GENOMIC DNA]</scope>
    <source>
        <strain evidence="2 3">CCALA 016</strain>
    </source>
</reference>
<keyword evidence="1" id="KW-0812">Transmembrane</keyword>
<dbReference type="InterPro" id="IPR018588">
    <property type="entry name" value="Dihaem_cytochrome-c"/>
</dbReference>
<evidence type="ECO:0000256" key="1">
    <source>
        <dbReference type="SAM" id="Phobius"/>
    </source>
</evidence>
<dbReference type="OrthoDB" id="5296814at2"/>
<proteinExistence type="predicted"/>
<protein>
    <submittedName>
        <fullName evidence="2">Cytochrome</fullName>
    </submittedName>
</protein>
<feature type="transmembrane region" description="Helical" evidence="1">
    <location>
        <begin position="14"/>
        <end position="35"/>
    </location>
</feature>
<evidence type="ECO:0000313" key="3">
    <source>
        <dbReference type="Proteomes" id="UP000239001"/>
    </source>
</evidence>
<keyword evidence="1" id="KW-1133">Transmembrane helix</keyword>
<sequence length="174" mass="19828">MFYFQKFFNRLESVFLFGAIVCFTIVLGCGLAIAVNPLPSGYRPVDPASPRYQEAQALYVETCSACHIALPPEVLPTETWRRLIEKPDAHYGVSLNQLISVSQLLIWNYLNAYSRPLNIDEPRPTYVAQSRYFKALHPRVELPKPISHQSCILCHPGAKQYDFQTLTPQWDDAP</sequence>
<gene>
    <name evidence="2" type="ORF">C7H19_10845</name>
</gene>
<comment type="caution">
    <text evidence="2">The sequence shown here is derived from an EMBL/GenBank/DDBJ whole genome shotgun (WGS) entry which is preliminary data.</text>
</comment>
<dbReference type="Proteomes" id="UP000239001">
    <property type="component" value="Unassembled WGS sequence"/>
</dbReference>
<keyword evidence="1" id="KW-0472">Membrane</keyword>
<reference evidence="2 3" key="2">
    <citation type="submission" date="2018-03" db="EMBL/GenBank/DDBJ databases">
        <authorList>
            <person name="Keele B.F."/>
        </authorList>
    </citation>
    <scope>NUCLEOTIDE SEQUENCE [LARGE SCALE GENOMIC DNA]</scope>
    <source>
        <strain evidence="2 3">CCALA 016</strain>
    </source>
</reference>
<dbReference type="AlphaFoldDB" id="A0A2T1LXU2"/>
<dbReference type="EMBL" id="PXOH01000010">
    <property type="protein sequence ID" value="PSF37210.1"/>
    <property type="molecule type" value="Genomic_DNA"/>
</dbReference>
<accession>A0A2T1LXU2</accession>
<name>A0A2T1LXU2_9CHRO</name>
<keyword evidence="3" id="KW-1185">Reference proteome</keyword>
<organism evidence="2 3">
    <name type="scientific">Aphanothece hegewaldii CCALA 016</name>
    <dbReference type="NCBI Taxonomy" id="2107694"/>
    <lineage>
        <taxon>Bacteria</taxon>
        <taxon>Bacillati</taxon>
        <taxon>Cyanobacteriota</taxon>
        <taxon>Cyanophyceae</taxon>
        <taxon>Oscillatoriophycideae</taxon>
        <taxon>Chroococcales</taxon>
        <taxon>Aphanothecaceae</taxon>
        <taxon>Aphanothece</taxon>
    </lineage>
</organism>
<dbReference type="RefSeq" id="WP_106456899.1">
    <property type="nucleotide sequence ID" value="NZ_PXOH01000010.1"/>
</dbReference>
<dbReference type="Pfam" id="PF09626">
    <property type="entry name" value="DHC"/>
    <property type="match status" value="1"/>
</dbReference>
<evidence type="ECO:0000313" key="2">
    <source>
        <dbReference type="EMBL" id="PSF37210.1"/>
    </source>
</evidence>
<dbReference type="PROSITE" id="PS51257">
    <property type="entry name" value="PROKAR_LIPOPROTEIN"/>
    <property type="match status" value="1"/>
</dbReference>